<accession>A0A9W8LXK9</accession>
<dbReference type="EMBL" id="JANBUW010001542">
    <property type="protein sequence ID" value="KAJ2843046.1"/>
    <property type="molecule type" value="Genomic_DNA"/>
</dbReference>
<dbReference type="GO" id="GO:0007005">
    <property type="term" value="P:mitochondrion organization"/>
    <property type="evidence" value="ECO:0007669"/>
    <property type="project" value="TreeGrafter"/>
</dbReference>
<dbReference type="InterPro" id="IPR011990">
    <property type="entry name" value="TPR-like_helical_dom_sf"/>
</dbReference>
<keyword evidence="3" id="KW-1185">Reference proteome</keyword>
<dbReference type="PANTHER" id="PTHR47934:SF6">
    <property type="entry name" value="MITOCHONDRIAL GROUP I INTRON SPLICING FACTOR CCM1-RELATED"/>
    <property type="match status" value="1"/>
</dbReference>
<gene>
    <name evidence="2" type="ORF">IWW36_005688</name>
</gene>
<dbReference type="Gene3D" id="1.25.40.10">
    <property type="entry name" value="Tetratricopeptide repeat domain"/>
    <property type="match status" value="2"/>
</dbReference>
<dbReference type="Proteomes" id="UP001139887">
    <property type="component" value="Unassembled WGS sequence"/>
</dbReference>
<dbReference type="Pfam" id="PF13812">
    <property type="entry name" value="PPR_3"/>
    <property type="match status" value="1"/>
</dbReference>
<sequence>LLRPGNLAKPSGMQLFAAMKQEIGRNNATSAWKYYQRLLTLRNQELENNQQQPSHPGISRTYASSALACINNAHLEISKILTLKNHHGYTPALIKHIRERLLIFLNESTKDGFILTTKQIKMVFRFFAATEDGIAADQVWQHLTLSGVALDINHYHAYIHACIQARNYDRAFAMVREIRERGMASNSYTQGLLIRLYGMTGDLETAKDEFAKACRHSRFPAVSASNRDTSKVDVPYWRAAIKDARLCHVNIHLCNEMLDVLGRNGLMDEMRQLFLCILGLDKTEISIDEISSQDMLQGIGLRGIKPTIQTFHLMMKWHAMYWDMEGAVSYVHLMSRYGINPVPKTLKQLIHQTTASRDYKQCVEIAMMIHDKYGVIIPNSIMRTIETHQAIAKDMENQIREAESQQTSIFSSLTGIAGSYKR</sequence>
<dbReference type="OrthoDB" id="185373at2759"/>
<organism evidence="2 3">
    <name type="scientific">Coemansia brasiliensis</name>
    <dbReference type="NCBI Taxonomy" id="2650707"/>
    <lineage>
        <taxon>Eukaryota</taxon>
        <taxon>Fungi</taxon>
        <taxon>Fungi incertae sedis</taxon>
        <taxon>Zoopagomycota</taxon>
        <taxon>Kickxellomycotina</taxon>
        <taxon>Kickxellomycetes</taxon>
        <taxon>Kickxellales</taxon>
        <taxon>Kickxellaceae</taxon>
        <taxon>Coemansia</taxon>
    </lineage>
</organism>
<dbReference type="GO" id="GO:0006396">
    <property type="term" value="P:RNA processing"/>
    <property type="evidence" value="ECO:0007669"/>
    <property type="project" value="TreeGrafter"/>
</dbReference>
<proteinExistence type="predicted"/>
<dbReference type="PANTHER" id="PTHR47934">
    <property type="entry name" value="PENTATRICOPEPTIDE REPEAT-CONTAINING PROTEIN PET309, MITOCHONDRIAL"/>
    <property type="match status" value="1"/>
</dbReference>
<feature type="non-terminal residue" evidence="2">
    <location>
        <position position="422"/>
    </location>
</feature>
<evidence type="ECO:0000256" key="1">
    <source>
        <dbReference type="PROSITE-ProRule" id="PRU00708"/>
    </source>
</evidence>
<feature type="repeat" description="PPR" evidence="1">
    <location>
        <begin position="151"/>
        <end position="185"/>
    </location>
</feature>
<evidence type="ECO:0000313" key="3">
    <source>
        <dbReference type="Proteomes" id="UP001139887"/>
    </source>
</evidence>
<dbReference type="GO" id="GO:0005739">
    <property type="term" value="C:mitochondrion"/>
    <property type="evidence" value="ECO:0007669"/>
    <property type="project" value="TreeGrafter"/>
</dbReference>
<dbReference type="GO" id="GO:0003729">
    <property type="term" value="F:mRNA binding"/>
    <property type="evidence" value="ECO:0007669"/>
    <property type="project" value="TreeGrafter"/>
</dbReference>
<dbReference type="Pfam" id="PF01535">
    <property type="entry name" value="PPR"/>
    <property type="match status" value="1"/>
</dbReference>
<dbReference type="InterPro" id="IPR051114">
    <property type="entry name" value="Mito_RNA_Proc_CCM1"/>
</dbReference>
<dbReference type="PROSITE" id="PS51375">
    <property type="entry name" value="PPR"/>
    <property type="match status" value="1"/>
</dbReference>
<dbReference type="AlphaFoldDB" id="A0A9W8LXK9"/>
<name>A0A9W8LXK9_9FUNG</name>
<protein>
    <recommendedName>
        <fullName evidence="4">Pentatricopeptide repeat-containing protein</fullName>
    </recommendedName>
</protein>
<comment type="caution">
    <text evidence="2">The sequence shown here is derived from an EMBL/GenBank/DDBJ whole genome shotgun (WGS) entry which is preliminary data.</text>
</comment>
<reference evidence="2" key="1">
    <citation type="submission" date="2022-07" db="EMBL/GenBank/DDBJ databases">
        <title>Phylogenomic reconstructions and comparative analyses of Kickxellomycotina fungi.</title>
        <authorList>
            <person name="Reynolds N.K."/>
            <person name="Stajich J.E."/>
            <person name="Barry K."/>
            <person name="Grigoriev I.V."/>
            <person name="Crous P."/>
            <person name="Smith M.E."/>
        </authorList>
    </citation>
    <scope>NUCLEOTIDE SEQUENCE</scope>
    <source>
        <strain evidence="2">NRRL 1566</strain>
    </source>
</reference>
<evidence type="ECO:0000313" key="2">
    <source>
        <dbReference type="EMBL" id="KAJ2843046.1"/>
    </source>
</evidence>
<evidence type="ECO:0008006" key="4">
    <source>
        <dbReference type="Google" id="ProtNLM"/>
    </source>
</evidence>
<dbReference type="InterPro" id="IPR002885">
    <property type="entry name" value="PPR_rpt"/>
</dbReference>
<feature type="non-terminal residue" evidence="2">
    <location>
        <position position="1"/>
    </location>
</feature>
<dbReference type="NCBIfam" id="TIGR00756">
    <property type="entry name" value="PPR"/>
    <property type="match status" value="1"/>
</dbReference>